<protein>
    <submittedName>
        <fullName evidence="2">Uncharacterized protein</fullName>
    </submittedName>
</protein>
<proteinExistence type="predicted"/>
<dbReference type="EMBL" id="AJYC02000075">
    <property type="protein sequence ID" value="EKT79896.1"/>
    <property type="molecule type" value="Genomic_DNA"/>
</dbReference>
<feature type="compositionally biased region" description="Basic and acidic residues" evidence="1">
    <location>
        <begin position="39"/>
        <end position="56"/>
    </location>
</feature>
<gene>
    <name evidence="2" type="ORF">WSS_A25005</name>
</gene>
<dbReference type="AlphaFoldDB" id="K8XGH6"/>
<evidence type="ECO:0000313" key="2">
    <source>
        <dbReference type="EMBL" id="EKT79896.1"/>
    </source>
</evidence>
<evidence type="ECO:0000313" key="3">
    <source>
        <dbReference type="Proteomes" id="UP000005951"/>
    </source>
</evidence>
<name>K8XGH6_RHOOP</name>
<comment type="caution">
    <text evidence="2">The sequence shown here is derived from an EMBL/GenBank/DDBJ whole genome shotgun (WGS) entry which is preliminary data.</text>
</comment>
<accession>K8XGH6</accession>
<dbReference type="RefSeq" id="WP_005260648.1">
    <property type="nucleotide sequence ID" value="NZ_AJYC02000075.1"/>
</dbReference>
<dbReference type="Proteomes" id="UP000005951">
    <property type="component" value="Unassembled WGS sequence"/>
</dbReference>
<organism evidence="2 3">
    <name type="scientific">Rhodococcus opacus M213</name>
    <dbReference type="NCBI Taxonomy" id="1129896"/>
    <lineage>
        <taxon>Bacteria</taxon>
        <taxon>Bacillati</taxon>
        <taxon>Actinomycetota</taxon>
        <taxon>Actinomycetes</taxon>
        <taxon>Mycobacteriales</taxon>
        <taxon>Nocardiaceae</taxon>
        <taxon>Rhodococcus</taxon>
    </lineage>
</organism>
<sequence>MFESFSRVRLLRKFTDTAGPGDATIEACAAVVGRPSRRPPREDRPARGHADRDRERLTLKPSTATAFASGLLLRFPLYVAGLRADFARYETRPRTDALDWSTQWSWPRGGLHPTSFTLALGPSPFLTTFKSDAQR</sequence>
<feature type="region of interest" description="Disordered" evidence="1">
    <location>
        <begin position="31"/>
        <end position="56"/>
    </location>
</feature>
<reference evidence="2 3" key="1">
    <citation type="journal article" date="2013" name="Genome Announc.">
        <title>Draft Genome Sequence of Rhodococcus opacus Strain M213 Shows a Diverse Catabolic Potential.</title>
        <authorList>
            <person name="Pathak A."/>
            <person name="Green S.J."/>
            <person name="Ogram A."/>
            <person name="Chauhan A."/>
        </authorList>
    </citation>
    <scope>NUCLEOTIDE SEQUENCE [LARGE SCALE GENOMIC DNA]</scope>
    <source>
        <strain evidence="2 3">M213</strain>
    </source>
</reference>
<evidence type="ECO:0000256" key="1">
    <source>
        <dbReference type="SAM" id="MobiDB-lite"/>
    </source>
</evidence>